<sequence length="411" mass="47055">MGIPHSHVWLAGNLIPGNVLLPIVDFLGAEQQPSQAMDPETEFLASKRKTGNQWELFKENVRPLKRGRKVDLLNHALKAHTDDQLKKSLLENRRRLIEAIDEYKGDDPFQPWLDCIKWVQEAFPPGGDFSGLVLIYEQCVRAFWHSDRYKDDLRYLKIWLEYAEHCSDAEVIYSFLDANDIGKTHSAFYIAYALHMESKSKMKAANDILNRGISSNAQPIEKLKHAYKKFLARSMRGPKATEEELKDDVRSFGAILARGESERQASKTFELGRNKLKQENHRVQRTPLSIYNDNNTDVMRGQPYKPSADSISWHTVGGRAERNKENNEVPAKWTSYKVPKRPVPRTMGTGTSAHIEVFVDEECAEKPKAGDEKDKASSLQLRELDGKNIKKETELLRENPLRNFPSNSLPR</sequence>
<name>A0A6A2WXX2_HIBSY</name>
<dbReference type="SMART" id="SM00777">
    <property type="entry name" value="Mad3_BUB1_I"/>
    <property type="match status" value="1"/>
</dbReference>
<evidence type="ECO:0000256" key="3">
    <source>
        <dbReference type="ARBA" id="ARBA00022454"/>
    </source>
</evidence>
<evidence type="ECO:0000256" key="7">
    <source>
        <dbReference type="ARBA" id="ARBA00023328"/>
    </source>
</evidence>
<dbReference type="GO" id="GO:0005634">
    <property type="term" value="C:nucleus"/>
    <property type="evidence" value="ECO:0007669"/>
    <property type="project" value="UniProtKB-SubCell"/>
</dbReference>
<reference evidence="10" key="1">
    <citation type="submission" date="2019-09" db="EMBL/GenBank/DDBJ databases">
        <title>Draft genome information of white flower Hibiscus syriacus.</title>
        <authorList>
            <person name="Kim Y.-M."/>
        </authorList>
    </citation>
    <scope>NUCLEOTIDE SEQUENCE [LARGE SCALE GENOMIC DNA]</scope>
    <source>
        <strain evidence="10">YM2019G1</strain>
    </source>
</reference>
<accession>A0A6A2WXX2</accession>
<dbReference type="GO" id="GO:0051754">
    <property type="term" value="P:meiotic sister chromatid cohesion, centromeric"/>
    <property type="evidence" value="ECO:0007669"/>
    <property type="project" value="TreeGrafter"/>
</dbReference>
<dbReference type="InterPro" id="IPR015661">
    <property type="entry name" value="Bub1/Mad3"/>
</dbReference>
<keyword evidence="5" id="KW-0539">Nucleus</keyword>
<dbReference type="Gene3D" id="1.25.40.430">
    <property type="match status" value="1"/>
</dbReference>
<comment type="caution">
    <text evidence="10">The sequence shown here is derived from an EMBL/GenBank/DDBJ whole genome shotgun (WGS) entry which is preliminary data.</text>
</comment>
<evidence type="ECO:0000256" key="6">
    <source>
        <dbReference type="ARBA" id="ARBA00023306"/>
    </source>
</evidence>
<keyword evidence="11" id="KW-1185">Reference proteome</keyword>
<keyword evidence="7" id="KW-0137">Centromere</keyword>
<dbReference type="InterPro" id="IPR013212">
    <property type="entry name" value="Mad3/Bub1_I"/>
</dbReference>
<keyword evidence="3" id="KW-0158">Chromosome</keyword>
<dbReference type="Pfam" id="PF08311">
    <property type="entry name" value="Mad3_BUB1_I"/>
    <property type="match status" value="1"/>
</dbReference>
<dbReference type="GO" id="GO:0004672">
    <property type="term" value="F:protein kinase activity"/>
    <property type="evidence" value="ECO:0007669"/>
    <property type="project" value="TreeGrafter"/>
</dbReference>
<feature type="compositionally biased region" description="Basic and acidic residues" evidence="8">
    <location>
        <begin position="364"/>
        <end position="400"/>
    </location>
</feature>
<dbReference type="FunFam" id="1.25.40.430:FF:000004">
    <property type="entry name" value="Mitotic spindle checkpoint protein BUBR1"/>
    <property type="match status" value="1"/>
</dbReference>
<dbReference type="AlphaFoldDB" id="A0A6A2WXX2"/>
<dbReference type="PROSITE" id="PS51489">
    <property type="entry name" value="BUB1_N"/>
    <property type="match status" value="1"/>
</dbReference>
<proteinExistence type="predicted"/>
<keyword evidence="4" id="KW-0995">Kinetochore</keyword>
<dbReference type="GO" id="GO:0007094">
    <property type="term" value="P:mitotic spindle assembly checkpoint signaling"/>
    <property type="evidence" value="ECO:0007669"/>
    <property type="project" value="InterPro"/>
</dbReference>
<dbReference type="Proteomes" id="UP000436088">
    <property type="component" value="Unassembled WGS sequence"/>
</dbReference>
<protein>
    <submittedName>
        <fullName evidence="10">Mitotic spindle checkpoint protein BUBR1</fullName>
    </submittedName>
</protein>
<gene>
    <name evidence="10" type="ORF">F3Y22_tig00112501pilonHSYRG00008</name>
</gene>
<evidence type="ECO:0000259" key="9">
    <source>
        <dbReference type="PROSITE" id="PS51489"/>
    </source>
</evidence>
<evidence type="ECO:0000256" key="2">
    <source>
        <dbReference type="ARBA" id="ARBA00004629"/>
    </source>
</evidence>
<evidence type="ECO:0000256" key="1">
    <source>
        <dbReference type="ARBA" id="ARBA00004123"/>
    </source>
</evidence>
<evidence type="ECO:0000256" key="5">
    <source>
        <dbReference type="ARBA" id="ARBA00023242"/>
    </source>
</evidence>
<organism evidence="10 11">
    <name type="scientific">Hibiscus syriacus</name>
    <name type="common">Rose of Sharon</name>
    <dbReference type="NCBI Taxonomy" id="106335"/>
    <lineage>
        <taxon>Eukaryota</taxon>
        <taxon>Viridiplantae</taxon>
        <taxon>Streptophyta</taxon>
        <taxon>Embryophyta</taxon>
        <taxon>Tracheophyta</taxon>
        <taxon>Spermatophyta</taxon>
        <taxon>Magnoliopsida</taxon>
        <taxon>eudicotyledons</taxon>
        <taxon>Gunneridae</taxon>
        <taxon>Pentapetalae</taxon>
        <taxon>rosids</taxon>
        <taxon>malvids</taxon>
        <taxon>Malvales</taxon>
        <taxon>Malvaceae</taxon>
        <taxon>Malvoideae</taxon>
        <taxon>Hibiscus</taxon>
    </lineage>
</organism>
<evidence type="ECO:0000256" key="8">
    <source>
        <dbReference type="SAM" id="MobiDB-lite"/>
    </source>
</evidence>
<evidence type="ECO:0000256" key="4">
    <source>
        <dbReference type="ARBA" id="ARBA00022838"/>
    </source>
</evidence>
<dbReference type="EMBL" id="VEPZ02001597">
    <property type="protein sequence ID" value="KAE8666321.1"/>
    <property type="molecule type" value="Genomic_DNA"/>
</dbReference>
<feature type="region of interest" description="Disordered" evidence="8">
    <location>
        <begin position="364"/>
        <end position="411"/>
    </location>
</feature>
<keyword evidence="6" id="KW-0131">Cell cycle</keyword>
<evidence type="ECO:0000313" key="11">
    <source>
        <dbReference type="Proteomes" id="UP000436088"/>
    </source>
</evidence>
<feature type="domain" description="BUB1 N-terminal" evidence="9">
    <location>
        <begin position="96"/>
        <end position="255"/>
    </location>
</feature>
<dbReference type="PANTHER" id="PTHR14030">
    <property type="entry name" value="MITOTIC CHECKPOINT SERINE/THREONINE-PROTEIN KINASE BUB1"/>
    <property type="match status" value="1"/>
</dbReference>
<comment type="subcellular location">
    <subcellularLocation>
        <location evidence="2">Chromosome</location>
        <location evidence="2">Centromere</location>
        <location evidence="2">Kinetochore</location>
    </subcellularLocation>
    <subcellularLocation>
        <location evidence="1">Nucleus</location>
    </subcellularLocation>
</comment>
<dbReference type="GO" id="GO:0000776">
    <property type="term" value="C:kinetochore"/>
    <property type="evidence" value="ECO:0007669"/>
    <property type="project" value="UniProtKB-KW"/>
</dbReference>
<evidence type="ECO:0000313" key="10">
    <source>
        <dbReference type="EMBL" id="KAE8666321.1"/>
    </source>
</evidence>
<dbReference type="PANTHER" id="PTHR14030:SF19">
    <property type="entry name" value="MITOTIC SPINDLE CHECKPOINT PROTEIN BUBR1"/>
    <property type="match status" value="1"/>
</dbReference>